<organism evidence="1">
    <name type="scientific">viral metagenome</name>
    <dbReference type="NCBI Taxonomy" id="1070528"/>
    <lineage>
        <taxon>unclassified sequences</taxon>
        <taxon>metagenomes</taxon>
        <taxon>organismal metagenomes</taxon>
    </lineage>
</organism>
<protein>
    <submittedName>
        <fullName evidence="1">Uncharacterized protein</fullName>
    </submittedName>
</protein>
<gene>
    <name evidence="1" type="ORF">MM171B01106_0007</name>
</gene>
<proteinExistence type="predicted"/>
<name>A0A6M3M8X2_9ZZZZ</name>
<dbReference type="AlphaFoldDB" id="A0A6M3M8X2"/>
<accession>A0A6M3M8X2</accession>
<evidence type="ECO:0000313" key="1">
    <source>
        <dbReference type="EMBL" id="QJB02660.1"/>
    </source>
</evidence>
<sequence length="131" mass="14908">MTFTYDVSKLTEELNRIRLEIGDTDSNRPLLDDEEIEQIISEIDSFNQQVAKCCRLVCSLFASEPSSVRIEGFSENYKEAHDHFMKMAEHYERLGGGGPWSGSHDDAFKEATEANTSLVPPFFKRGMHDNT</sequence>
<dbReference type="EMBL" id="MT143799">
    <property type="protein sequence ID" value="QJB02660.1"/>
    <property type="molecule type" value="Genomic_DNA"/>
</dbReference>
<reference evidence="1" key="1">
    <citation type="submission" date="2020-03" db="EMBL/GenBank/DDBJ databases">
        <title>The deep terrestrial virosphere.</title>
        <authorList>
            <person name="Holmfeldt K."/>
            <person name="Nilsson E."/>
            <person name="Simone D."/>
            <person name="Lopez-Fernandez M."/>
            <person name="Wu X."/>
            <person name="de Brujin I."/>
            <person name="Lundin D."/>
            <person name="Andersson A."/>
            <person name="Bertilsson S."/>
            <person name="Dopson M."/>
        </authorList>
    </citation>
    <scope>NUCLEOTIDE SEQUENCE</scope>
    <source>
        <strain evidence="1">MM171B01106</strain>
    </source>
</reference>